<evidence type="ECO:0000313" key="1">
    <source>
        <dbReference type="EMBL" id="AOT68482.1"/>
    </source>
</evidence>
<dbReference type="EMBL" id="CP017269">
    <property type="protein sequence ID" value="AOT68482.1"/>
    <property type="molecule type" value="Genomic_DNA"/>
</dbReference>
<dbReference type="OrthoDB" id="1951844at2"/>
<dbReference type="STRING" id="1424294.Gferi_02070"/>
<dbReference type="AlphaFoldDB" id="A0A1D8GC61"/>
<accession>A0A1D8GC61</accession>
<name>A0A1D8GC61_9FIRM</name>
<dbReference type="KEGG" id="gfe:Gferi_02070"/>
<sequence length="171" mass="20236">MKIADLPDDTRLELHNHMKRIIRKYYKGLKNGSLKYESFIDKMFSIKTQPQWLKNYPNLEKDLDFRDSLIQYIKNITNGYIQMEQQNKLNVNHKHKVLSERPSEKAAQKDMLTLQDRQELKKILHDNGYTLSIPSKFLTASEASYLKEYIQEGISVPLGWEKILNYIKKST</sequence>
<organism evidence="1 2">
    <name type="scientific">Geosporobacter ferrireducens</name>
    <dbReference type="NCBI Taxonomy" id="1424294"/>
    <lineage>
        <taxon>Bacteria</taxon>
        <taxon>Bacillati</taxon>
        <taxon>Bacillota</taxon>
        <taxon>Clostridia</taxon>
        <taxon>Peptostreptococcales</taxon>
        <taxon>Thermotaleaceae</taxon>
        <taxon>Geosporobacter</taxon>
    </lineage>
</organism>
<keyword evidence="2" id="KW-1185">Reference proteome</keyword>
<dbReference type="RefSeq" id="WP_069974058.1">
    <property type="nucleotide sequence ID" value="NZ_CP017269.1"/>
</dbReference>
<gene>
    <name evidence="1" type="ORF">Gferi_02070</name>
</gene>
<protein>
    <submittedName>
        <fullName evidence="1">Uncharacterized protein</fullName>
    </submittedName>
</protein>
<evidence type="ECO:0000313" key="2">
    <source>
        <dbReference type="Proteomes" id="UP000095743"/>
    </source>
</evidence>
<reference evidence="1 2" key="1">
    <citation type="submission" date="2016-09" db="EMBL/GenBank/DDBJ databases">
        <title>Genomic analysis reveals versatility of anaerobic energy metabolism of Geosporobacter ferrireducens IRF9 of phylum Firmicutes.</title>
        <authorList>
            <person name="Kim S.-J."/>
        </authorList>
    </citation>
    <scope>NUCLEOTIDE SEQUENCE [LARGE SCALE GENOMIC DNA]</scope>
    <source>
        <strain evidence="1 2">IRF9</strain>
    </source>
</reference>
<proteinExistence type="predicted"/>
<dbReference type="Proteomes" id="UP000095743">
    <property type="component" value="Chromosome"/>
</dbReference>